<dbReference type="KEGG" id="pnl:PNK_2232"/>
<reference evidence="10" key="1">
    <citation type="submission" date="2015-09" db="EMBL/GenBank/DDBJ databases">
        <authorList>
            <person name="Bertelli C."/>
        </authorList>
    </citation>
    <scope>NUCLEOTIDE SEQUENCE [LARGE SCALE GENOMIC DNA]</scope>
    <source>
        <strain evidence="10">KNic</strain>
    </source>
</reference>
<dbReference type="Pfam" id="PF07690">
    <property type="entry name" value="MFS_1"/>
    <property type="match status" value="1"/>
</dbReference>
<gene>
    <name evidence="9" type="ORF">PNK_2232</name>
</gene>
<keyword evidence="2" id="KW-0813">Transport</keyword>
<dbReference type="PROSITE" id="PS50850">
    <property type="entry name" value="MFS"/>
    <property type="match status" value="1"/>
</dbReference>
<dbReference type="InterPro" id="IPR050171">
    <property type="entry name" value="MFS_Transporters"/>
</dbReference>
<feature type="domain" description="Major facilitator superfamily (MFS) profile" evidence="8">
    <location>
        <begin position="9"/>
        <end position="393"/>
    </location>
</feature>
<evidence type="ECO:0000256" key="3">
    <source>
        <dbReference type="ARBA" id="ARBA00022475"/>
    </source>
</evidence>
<feature type="transmembrane region" description="Helical" evidence="7">
    <location>
        <begin position="165"/>
        <end position="183"/>
    </location>
</feature>
<dbReference type="InterPro" id="IPR011701">
    <property type="entry name" value="MFS"/>
</dbReference>
<evidence type="ECO:0000256" key="5">
    <source>
        <dbReference type="ARBA" id="ARBA00022989"/>
    </source>
</evidence>
<evidence type="ECO:0000313" key="10">
    <source>
        <dbReference type="Proteomes" id="UP000069902"/>
    </source>
</evidence>
<keyword evidence="6 7" id="KW-0472">Membrane</keyword>
<evidence type="ECO:0000256" key="1">
    <source>
        <dbReference type="ARBA" id="ARBA00004651"/>
    </source>
</evidence>
<evidence type="ECO:0000256" key="2">
    <source>
        <dbReference type="ARBA" id="ARBA00022448"/>
    </source>
</evidence>
<dbReference type="InParanoid" id="A0A0U5JCV8"/>
<feature type="transmembrane region" description="Helical" evidence="7">
    <location>
        <begin position="303"/>
        <end position="325"/>
    </location>
</feature>
<comment type="subcellular location">
    <subcellularLocation>
        <location evidence="1">Cell membrane</location>
        <topology evidence="1">Multi-pass membrane protein</topology>
    </subcellularLocation>
</comment>
<dbReference type="STRING" id="389348.PNK_2232"/>
<dbReference type="Gene3D" id="1.20.1250.20">
    <property type="entry name" value="MFS general substrate transporter like domains"/>
    <property type="match status" value="2"/>
</dbReference>
<proteinExistence type="predicted"/>
<keyword evidence="5 7" id="KW-1133">Transmembrane helix</keyword>
<feature type="transmembrane region" description="Helical" evidence="7">
    <location>
        <begin position="133"/>
        <end position="153"/>
    </location>
</feature>
<sequence length="400" mass="42631">MSTPVKQSVSLSLAPLLVLTWLSHFFVDTMLGIWPVYKSLAQLDLAKAGLVVAAGALIGEGSQLFFGAFSDRGYRKHFMILGLLLAIASTFLASFANYGALFCLYMLTCIGSGSFHPAAGGLMSSLVPSRRGLLMAIFASGGSLGLAFSQLIFMYTYTNLDGQTYLLALPVAIVALMVILYRFPSTAAASSHVSRGILKDFKAFFKSSPLRMLYFSQVANQSILWGTIFILPDALRTLGHAEWVCFGGGHMCFILGGAFMMVPAGYLADKYSPRLIILIAGIVSCAAFYSILFSAGISMWVGLTILFVLGASLTLVNPLGIALGARFEPTRPGSVNAFLMGLVWCVSEALGPGGVGVMTAFFDDYAPVKALAVLGLLFLIQIYATYCLPKEVPELAGSVA</sequence>
<organism evidence="9 10">
    <name type="scientific">Candidatus Protochlamydia naegleriophila</name>
    <dbReference type="NCBI Taxonomy" id="389348"/>
    <lineage>
        <taxon>Bacteria</taxon>
        <taxon>Pseudomonadati</taxon>
        <taxon>Chlamydiota</taxon>
        <taxon>Chlamydiia</taxon>
        <taxon>Parachlamydiales</taxon>
        <taxon>Parachlamydiaceae</taxon>
        <taxon>Candidatus Protochlamydia</taxon>
    </lineage>
</organism>
<dbReference type="Proteomes" id="UP000069902">
    <property type="component" value="Chromosome cPNK"/>
</dbReference>
<feature type="transmembrane region" description="Helical" evidence="7">
    <location>
        <begin position="12"/>
        <end position="36"/>
    </location>
</feature>
<protein>
    <submittedName>
        <fullName evidence="9">Putative permease, major facilitator superfamily</fullName>
    </submittedName>
</protein>
<feature type="transmembrane region" description="Helical" evidence="7">
    <location>
        <begin position="337"/>
        <end position="362"/>
    </location>
</feature>
<dbReference type="RefSeq" id="WP_059062055.1">
    <property type="nucleotide sequence ID" value="NZ_LN879502.1"/>
</dbReference>
<name>A0A0U5JCV8_9BACT</name>
<evidence type="ECO:0000259" key="8">
    <source>
        <dbReference type="PROSITE" id="PS50850"/>
    </source>
</evidence>
<feature type="transmembrane region" description="Helical" evidence="7">
    <location>
        <begin position="212"/>
        <end position="231"/>
    </location>
</feature>
<dbReference type="InterPro" id="IPR036259">
    <property type="entry name" value="MFS_trans_sf"/>
</dbReference>
<dbReference type="PANTHER" id="PTHR23517">
    <property type="entry name" value="RESISTANCE PROTEIN MDTM, PUTATIVE-RELATED-RELATED"/>
    <property type="match status" value="1"/>
</dbReference>
<dbReference type="InterPro" id="IPR020846">
    <property type="entry name" value="MFS_dom"/>
</dbReference>
<dbReference type="GO" id="GO:0022857">
    <property type="term" value="F:transmembrane transporter activity"/>
    <property type="evidence" value="ECO:0007669"/>
    <property type="project" value="InterPro"/>
</dbReference>
<accession>A0A0U5JCV8</accession>
<evidence type="ECO:0000256" key="4">
    <source>
        <dbReference type="ARBA" id="ARBA00022692"/>
    </source>
</evidence>
<keyword evidence="3" id="KW-1003">Cell membrane</keyword>
<dbReference type="SUPFAM" id="SSF103473">
    <property type="entry name" value="MFS general substrate transporter"/>
    <property type="match status" value="1"/>
</dbReference>
<feature type="transmembrane region" description="Helical" evidence="7">
    <location>
        <begin position="243"/>
        <end position="268"/>
    </location>
</feature>
<evidence type="ECO:0000256" key="7">
    <source>
        <dbReference type="SAM" id="Phobius"/>
    </source>
</evidence>
<evidence type="ECO:0000256" key="6">
    <source>
        <dbReference type="ARBA" id="ARBA00023136"/>
    </source>
</evidence>
<feature type="transmembrane region" description="Helical" evidence="7">
    <location>
        <begin position="275"/>
        <end position="297"/>
    </location>
</feature>
<dbReference type="PATRIC" id="fig|389348.3.peg.2510"/>
<dbReference type="EMBL" id="LN879502">
    <property type="protein sequence ID" value="CUI17833.1"/>
    <property type="molecule type" value="Genomic_DNA"/>
</dbReference>
<dbReference type="PANTHER" id="PTHR23517:SF3">
    <property type="entry name" value="INTEGRAL MEMBRANE TRANSPORT PROTEIN"/>
    <property type="match status" value="1"/>
</dbReference>
<keyword evidence="10" id="KW-1185">Reference proteome</keyword>
<dbReference type="AlphaFoldDB" id="A0A0U5JCV8"/>
<keyword evidence="4 7" id="KW-0812">Transmembrane</keyword>
<feature type="transmembrane region" description="Helical" evidence="7">
    <location>
        <begin position="48"/>
        <end position="66"/>
    </location>
</feature>
<feature type="transmembrane region" description="Helical" evidence="7">
    <location>
        <begin position="368"/>
        <end position="388"/>
    </location>
</feature>
<dbReference type="GO" id="GO:0005886">
    <property type="term" value="C:plasma membrane"/>
    <property type="evidence" value="ECO:0007669"/>
    <property type="project" value="UniProtKB-SubCell"/>
</dbReference>
<feature type="transmembrane region" description="Helical" evidence="7">
    <location>
        <begin position="78"/>
        <end position="98"/>
    </location>
</feature>
<evidence type="ECO:0000313" key="9">
    <source>
        <dbReference type="EMBL" id="CUI17833.1"/>
    </source>
</evidence>